<evidence type="ECO:0000313" key="1">
    <source>
        <dbReference type="EMBL" id="SDD55252.1"/>
    </source>
</evidence>
<accession>A0A1G6VNS6</accession>
<dbReference type="Proteomes" id="UP000199060">
    <property type="component" value="Unassembled WGS sequence"/>
</dbReference>
<dbReference type="Gene3D" id="3.30.450.20">
    <property type="entry name" value="PAS domain"/>
    <property type="match status" value="1"/>
</dbReference>
<dbReference type="RefSeq" id="WP_087940641.1">
    <property type="nucleotide sequence ID" value="NZ_FNAC01000037.1"/>
</dbReference>
<dbReference type="AlphaFoldDB" id="A0A1G6VNS6"/>
<gene>
    <name evidence="1" type="ORF">SAMN04488104_10376</name>
</gene>
<dbReference type="OrthoDB" id="9770795at2"/>
<keyword evidence="2" id="KW-1185">Reference proteome</keyword>
<evidence type="ECO:0000313" key="2">
    <source>
        <dbReference type="Proteomes" id="UP000199060"/>
    </source>
</evidence>
<dbReference type="STRING" id="686796.SAMN04488104_10376"/>
<evidence type="ECO:0008006" key="3">
    <source>
        <dbReference type="Google" id="ProtNLM"/>
    </source>
</evidence>
<dbReference type="EMBL" id="FNAC01000037">
    <property type="protein sequence ID" value="SDD55252.1"/>
    <property type="molecule type" value="Genomic_DNA"/>
</dbReference>
<dbReference type="PROSITE" id="PS51257">
    <property type="entry name" value="PROKAR_LIPOPROTEIN"/>
    <property type="match status" value="1"/>
</dbReference>
<organism evidence="1 2">
    <name type="scientific">Algoriphagus faecimaris</name>
    <dbReference type="NCBI Taxonomy" id="686796"/>
    <lineage>
        <taxon>Bacteria</taxon>
        <taxon>Pseudomonadati</taxon>
        <taxon>Bacteroidota</taxon>
        <taxon>Cytophagia</taxon>
        <taxon>Cytophagales</taxon>
        <taxon>Cyclobacteriaceae</taxon>
        <taxon>Algoriphagus</taxon>
    </lineage>
</organism>
<proteinExistence type="predicted"/>
<name>A0A1G6VNS6_9BACT</name>
<sequence>MRLRFSIFLLPIFLLTACEQSKTYKIREQQITMEGVVYKIEDELKLLADEIRELAKFNEFLLEKQDSLKPYQDPDRYQITGFFASEPLDSASDKSSVILLNTSDNRAAALNEILVTNGLDSAFTKLYEKYDLIEQIYSNSKHQLSRVYPAYDVMNIVDPNLDVTQFNFYYQADEINNPSKGPVWIPDPYVDPAGRGWILSLVHPVYHEGELYSVLGIDLTVNNIIQGFLDQEKGDYIIVNKQGDIVAGKAAAIEALSMPPLRNHVYLETINSDNFRISDYNLYNSKSREVRKMGQTLLMAQEGHFLFKEESYLKDAVCWPFLSIEWFLIRINDNNQ</sequence>
<protein>
    <recommendedName>
        <fullName evidence="3">Cache domain-containing protein</fullName>
    </recommendedName>
</protein>
<reference evidence="2" key="1">
    <citation type="submission" date="2016-10" db="EMBL/GenBank/DDBJ databases">
        <authorList>
            <person name="Varghese N."/>
            <person name="Submissions S."/>
        </authorList>
    </citation>
    <scope>NUCLEOTIDE SEQUENCE [LARGE SCALE GENOMIC DNA]</scope>
    <source>
        <strain evidence="2">DSM 23095</strain>
    </source>
</reference>